<dbReference type="PIRSF" id="PIRSF001359">
    <property type="entry name" value="F_bP_aldolase_II"/>
    <property type="match status" value="1"/>
</dbReference>
<evidence type="ECO:0000256" key="2">
    <source>
        <dbReference type="PIRSR" id="PIRSR001359-3"/>
    </source>
</evidence>
<keyword evidence="3" id="KW-0456">Lyase</keyword>
<dbReference type="Proteomes" id="UP000269019">
    <property type="component" value="Chromosome"/>
</dbReference>
<keyword evidence="2" id="KW-0862">Zinc</keyword>
<dbReference type="EMBL" id="CP033896">
    <property type="protein sequence ID" value="AZA13308.1"/>
    <property type="molecule type" value="Genomic_DNA"/>
</dbReference>
<sequence>MTRIRSARIVDDAVQGGHGVAAFNVIHLETAEALAAAADETGLPLIMQLSHNCVRFHNDQLAPIGQAMIDIAAAATAPIAVHLDHCESVELAKAAIDLGFDSVMYDGSVLPVADNIANTIQVVEYAHAAGVSVEAELGEIGGKGAHTPGVRTNPAEAKQFVADTGVDLLAVAVGSEHAMVQRTARLDMALISELHHAAGVPLVLHGSSGVPDDEIQRAITAGMTKINVSTHLNSHFTRGIRDYLTNHPQVVDSRKYLAAGRAALQAEAARLQRVLHDPTLASSPQE</sequence>
<proteinExistence type="predicted"/>
<protein>
    <submittedName>
        <fullName evidence="3">Fructose-bisphosphate aldolase</fullName>
        <ecNumber evidence="3">4.1.2.13</ecNumber>
    </submittedName>
</protein>
<dbReference type="NCBIfam" id="TIGR00167">
    <property type="entry name" value="cbbA"/>
    <property type="match status" value="1"/>
</dbReference>
<evidence type="ECO:0000313" key="3">
    <source>
        <dbReference type="EMBL" id="AZA13308.1"/>
    </source>
</evidence>
<dbReference type="OrthoDB" id="9803995at2"/>
<dbReference type="AlphaFoldDB" id="A0A3G6J8U0"/>
<feature type="active site" description="Proton donor" evidence="1">
    <location>
        <position position="84"/>
    </location>
</feature>
<dbReference type="KEGG" id="ccho:CCHOA_04500"/>
<dbReference type="GO" id="GO:0004332">
    <property type="term" value="F:fructose-bisphosphate aldolase activity"/>
    <property type="evidence" value="ECO:0007669"/>
    <property type="project" value="UniProtKB-EC"/>
</dbReference>
<evidence type="ECO:0000313" key="4">
    <source>
        <dbReference type="Proteomes" id="UP000269019"/>
    </source>
</evidence>
<accession>A0A3G6J8U0</accession>
<dbReference type="Gene3D" id="3.20.20.70">
    <property type="entry name" value="Aldolase class I"/>
    <property type="match status" value="1"/>
</dbReference>
<gene>
    <name evidence="3" type="primary">fba2</name>
    <name evidence="3" type="ORF">CCHOA_04500</name>
</gene>
<name>A0A3G6J8U0_9CORY</name>
<dbReference type="InterPro" id="IPR000771">
    <property type="entry name" value="FBA_II"/>
</dbReference>
<dbReference type="PANTHER" id="PTHR30304:SF0">
    <property type="entry name" value="D-TAGATOSE-1,6-BISPHOSPHATE ALDOLASE SUBUNIT GATY-RELATED"/>
    <property type="match status" value="1"/>
</dbReference>
<feature type="binding site" evidence="2">
    <location>
        <position position="205"/>
    </location>
    <ligand>
        <name>Zn(2+)</name>
        <dbReference type="ChEBI" id="CHEBI:29105"/>
        <label>1</label>
        <note>catalytic</note>
    </ligand>
</feature>
<reference evidence="3 4" key="1">
    <citation type="submission" date="2018-11" db="EMBL/GenBank/DDBJ databases">
        <authorList>
            <person name="Kleinhagauer T."/>
            <person name="Glaeser S.P."/>
            <person name="Spergser J."/>
            <person name="Ruckert C."/>
            <person name="Kaempfer P."/>
            <person name="Busse H.-J."/>
        </authorList>
    </citation>
    <scope>NUCLEOTIDE SEQUENCE [LARGE SCALE GENOMIC DNA]</scope>
    <source>
        <strain evidence="3 4">200CH</strain>
    </source>
</reference>
<feature type="binding site" evidence="2">
    <location>
        <position position="106"/>
    </location>
    <ligand>
        <name>Zn(2+)</name>
        <dbReference type="ChEBI" id="CHEBI:29105"/>
        <label>2</label>
    </ligand>
</feature>
<dbReference type="InterPro" id="IPR050246">
    <property type="entry name" value="Class_II_FBP_aldolase"/>
</dbReference>
<keyword evidence="4" id="KW-1185">Reference proteome</keyword>
<feature type="binding site" evidence="2">
    <location>
        <position position="136"/>
    </location>
    <ligand>
        <name>Zn(2+)</name>
        <dbReference type="ChEBI" id="CHEBI:29105"/>
        <label>2</label>
    </ligand>
</feature>
<dbReference type="EC" id="4.1.2.13" evidence="3"/>
<feature type="binding site" evidence="2">
    <location>
        <position position="85"/>
    </location>
    <ligand>
        <name>Zn(2+)</name>
        <dbReference type="ChEBI" id="CHEBI:29105"/>
        <label>1</label>
        <note>catalytic</note>
    </ligand>
</feature>
<comment type="cofactor">
    <cofactor evidence="2">
        <name>Zn(2+)</name>
        <dbReference type="ChEBI" id="CHEBI:29105"/>
    </cofactor>
    <text evidence="2">Binds 2 Zn(2+) ions per subunit. One is catalytic and the other provides a structural contribution.</text>
</comment>
<feature type="binding site" evidence="2">
    <location>
        <position position="177"/>
    </location>
    <ligand>
        <name>Zn(2+)</name>
        <dbReference type="ChEBI" id="CHEBI:29105"/>
        <label>1</label>
        <note>catalytic</note>
    </ligand>
</feature>
<dbReference type="Pfam" id="PF01116">
    <property type="entry name" value="F_bP_aldolase"/>
    <property type="match status" value="1"/>
</dbReference>
<dbReference type="RefSeq" id="WP_123927239.1">
    <property type="nucleotide sequence ID" value="NZ_CP033896.1"/>
</dbReference>
<dbReference type="GO" id="GO:0008270">
    <property type="term" value="F:zinc ion binding"/>
    <property type="evidence" value="ECO:0007669"/>
    <property type="project" value="InterPro"/>
</dbReference>
<dbReference type="PANTHER" id="PTHR30304">
    <property type="entry name" value="D-TAGATOSE-1,6-BISPHOSPHATE ALDOLASE"/>
    <property type="match status" value="1"/>
</dbReference>
<dbReference type="GO" id="GO:0005975">
    <property type="term" value="P:carbohydrate metabolic process"/>
    <property type="evidence" value="ECO:0007669"/>
    <property type="project" value="InterPro"/>
</dbReference>
<dbReference type="SUPFAM" id="SSF51569">
    <property type="entry name" value="Aldolase"/>
    <property type="match status" value="1"/>
</dbReference>
<dbReference type="InterPro" id="IPR013785">
    <property type="entry name" value="Aldolase_TIM"/>
</dbReference>
<evidence type="ECO:0000256" key="1">
    <source>
        <dbReference type="PIRSR" id="PIRSR001359-1"/>
    </source>
</evidence>
<organism evidence="3 4">
    <name type="scientific">Corynebacterium choanae</name>
    <dbReference type="NCBI Taxonomy" id="1862358"/>
    <lineage>
        <taxon>Bacteria</taxon>
        <taxon>Bacillati</taxon>
        <taxon>Actinomycetota</taxon>
        <taxon>Actinomycetes</taxon>
        <taxon>Mycobacteriales</taxon>
        <taxon>Corynebacteriaceae</taxon>
        <taxon>Corynebacterium</taxon>
    </lineage>
</organism>
<keyword evidence="2" id="KW-0479">Metal-binding</keyword>